<evidence type="ECO:0000313" key="1">
    <source>
        <dbReference type="EMBL" id="TMS39633.1"/>
    </source>
</evidence>
<dbReference type="EMBL" id="CM016762">
    <property type="protein sequence ID" value="TMS39633.1"/>
    <property type="molecule type" value="Genomic_DNA"/>
</dbReference>
<organism evidence="1 2">
    <name type="scientific">Steinernema carpocapsae</name>
    <name type="common">Entomopathogenic nematode</name>
    <dbReference type="NCBI Taxonomy" id="34508"/>
    <lineage>
        <taxon>Eukaryota</taxon>
        <taxon>Metazoa</taxon>
        <taxon>Ecdysozoa</taxon>
        <taxon>Nematoda</taxon>
        <taxon>Chromadorea</taxon>
        <taxon>Rhabditida</taxon>
        <taxon>Tylenchina</taxon>
        <taxon>Panagrolaimomorpha</taxon>
        <taxon>Strongyloidoidea</taxon>
        <taxon>Steinernematidae</taxon>
        <taxon>Steinernema</taxon>
    </lineage>
</organism>
<dbReference type="Proteomes" id="UP000298663">
    <property type="component" value="Chromosome X"/>
</dbReference>
<sequence>MCQTIKKSKATGDSRLKLHFASVPARPSSSSEHVPQQTFFTRSPVTLSARSLFLKHPVFGGTPDEHMNIQGLLTLKQNDTGDTYVTPADYDLAPVGVFAPGDFDHNMVHVCRPRADAPPKDAGKNASRTGNPEQLVSNLRMLTRVKWSNKSRTIKLDLLAHISAVAWCDLCKLYKFYDDTIKFHSPFT</sequence>
<proteinExistence type="predicted"/>
<reference evidence="1 2" key="2">
    <citation type="journal article" date="2019" name="G3 (Bethesda)">
        <title>Hybrid Assembly of the Genome of the Entomopathogenic Nematode Steinernema carpocapsae Identifies the X-Chromosome.</title>
        <authorList>
            <person name="Serra L."/>
            <person name="Macchietto M."/>
            <person name="Macias-Munoz A."/>
            <person name="McGill C.J."/>
            <person name="Rodriguez I.M."/>
            <person name="Rodriguez B."/>
            <person name="Murad R."/>
            <person name="Mortazavi A."/>
        </authorList>
    </citation>
    <scope>NUCLEOTIDE SEQUENCE [LARGE SCALE GENOMIC DNA]</scope>
    <source>
        <strain evidence="1 2">ALL</strain>
    </source>
</reference>
<keyword evidence="2" id="KW-1185">Reference proteome</keyword>
<protein>
    <submittedName>
        <fullName evidence="1">Uncharacterized protein</fullName>
    </submittedName>
</protein>
<name>A0A4V6I8P2_STECR</name>
<accession>A0A4V6I8P2</accession>
<reference evidence="1 2" key="1">
    <citation type="journal article" date="2015" name="Genome Biol.">
        <title>Comparative genomics of Steinernema reveals deeply conserved gene regulatory networks.</title>
        <authorList>
            <person name="Dillman A.R."/>
            <person name="Macchietto M."/>
            <person name="Porter C.F."/>
            <person name="Rogers A."/>
            <person name="Williams B."/>
            <person name="Antoshechkin I."/>
            <person name="Lee M.M."/>
            <person name="Goodwin Z."/>
            <person name="Lu X."/>
            <person name="Lewis E.E."/>
            <person name="Goodrich-Blair H."/>
            <person name="Stock S.P."/>
            <person name="Adams B.J."/>
            <person name="Sternberg P.W."/>
            <person name="Mortazavi A."/>
        </authorList>
    </citation>
    <scope>NUCLEOTIDE SEQUENCE [LARGE SCALE GENOMIC DNA]</scope>
    <source>
        <strain evidence="1 2">ALL</strain>
    </source>
</reference>
<gene>
    <name evidence="1" type="ORF">L596_006126</name>
</gene>
<evidence type="ECO:0000313" key="2">
    <source>
        <dbReference type="Proteomes" id="UP000298663"/>
    </source>
</evidence>
<dbReference type="AlphaFoldDB" id="A0A4V6I8P2"/>